<keyword evidence="3" id="KW-1185">Reference proteome</keyword>
<dbReference type="EMBL" id="JXZB01000001">
    <property type="protein sequence ID" value="KIQ66458.1"/>
    <property type="molecule type" value="Genomic_DNA"/>
</dbReference>
<evidence type="ECO:0000313" key="3">
    <source>
        <dbReference type="Proteomes" id="UP000032066"/>
    </source>
</evidence>
<organism evidence="2 3">
    <name type="scientific">Kitasatospora griseola</name>
    <name type="common">Streptomyces griseolosporeus</name>
    <dbReference type="NCBI Taxonomy" id="2064"/>
    <lineage>
        <taxon>Bacteria</taxon>
        <taxon>Bacillati</taxon>
        <taxon>Actinomycetota</taxon>
        <taxon>Actinomycetes</taxon>
        <taxon>Kitasatosporales</taxon>
        <taxon>Streptomycetaceae</taxon>
        <taxon>Kitasatospora</taxon>
    </lineage>
</organism>
<name>A0A0D0Q5U6_KITGR</name>
<dbReference type="AlphaFoldDB" id="A0A0D0Q5U6"/>
<sequence length="226" mass="23889">MPFAESPQREFAAATEWAAGRTLDALTGAEGAAPPTPAPAAPEPQALLAGVRVLGPDVFAPALLTGAPTPPETTEIVAEAFRVFPSDESGIHTWRDRATAELLTRAGYPVSAPTPPPPPDPGEDGWQHWSVRMAQLSCLALPTLDGPVHQRAREHPLALARGAARAVLRRDHRTSARLVRWLAWLHRTGTPSALELPPLLRQLALTGDGTARSALDLTVAAHLAAG</sequence>
<accession>A0A0D0Q5U6</accession>
<gene>
    <name evidence="2" type="ORF">TR51_02340</name>
</gene>
<proteinExistence type="predicted"/>
<feature type="region of interest" description="Disordered" evidence="1">
    <location>
        <begin position="1"/>
        <end position="43"/>
    </location>
</feature>
<reference evidence="2 3" key="1">
    <citation type="submission" date="2015-02" db="EMBL/GenBank/DDBJ databases">
        <title>Draft genome sequence of Kitasatospora griseola MF730-N6, a bafilomycin, terpentecin and satosporin producer.</title>
        <authorList>
            <person name="Arens J.C."/>
            <person name="Haltli B."/>
            <person name="Kerr R.G."/>
        </authorList>
    </citation>
    <scope>NUCLEOTIDE SEQUENCE [LARGE SCALE GENOMIC DNA]</scope>
    <source>
        <strain evidence="2 3">MF730-N6</strain>
    </source>
</reference>
<dbReference type="Proteomes" id="UP000032066">
    <property type="component" value="Unassembled WGS sequence"/>
</dbReference>
<protein>
    <submittedName>
        <fullName evidence="2">Uncharacterized protein</fullName>
    </submittedName>
</protein>
<comment type="caution">
    <text evidence="2">The sequence shown here is derived from an EMBL/GenBank/DDBJ whole genome shotgun (WGS) entry which is preliminary data.</text>
</comment>
<evidence type="ECO:0000256" key="1">
    <source>
        <dbReference type="SAM" id="MobiDB-lite"/>
    </source>
</evidence>
<dbReference type="OrthoDB" id="3681656at2"/>
<evidence type="ECO:0000313" key="2">
    <source>
        <dbReference type="EMBL" id="KIQ66458.1"/>
    </source>
</evidence>
<dbReference type="RefSeq" id="WP_043907664.1">
    <property type="nucleotide sequence ID" value="NZ_JXZB01000001.1"/>
</dbReference>
<dbReference type="STRING" id="2064.TR51_02340"/>
<dbReference type="PATRIC" id="fig|2064.6.peg.530"/>